<evidence type="ECO:0000313" key="2">
    <source>
        <dbReference type="EMBL" id="MBD2771331.1"/>
    </source>
</evidence>
<dbReference type="Pfam" id="PF01926">
    <property type="entry name" value="MMR_HSR1"/>
    <property type="match status" value="1"/>
</dbReference>
<keyword evidence="3" id="KW-1185">Reference proteome</keyword>
<dbReference type="InterPro" id="IPR027417">
    <property type="entry name" value="P-loop_NTPase"/>
</dbReference>
<accession>A0A8J7C5Y3</accession>
<protein>
    <submittedName>
        <fullName evidence="2">50S ribosome-binding GTPase</fullName>
    </submittedName>
</protein>
<sequence>MRFKFNQPSISAIQAKFIVERLAIYRKICNVNVFVTGRTGSGKTTLGNRLIGLDYFMPSSGYQDCTDEINLLKFPIGLNYFDLPGVCSDDRLENYNRAALGLQQVENFPLVDNLTLAQYINNQTTHKENFRVDEFSQEQFKPDIIFYVIASDKQFLRDDCIYLKDLLQHHHQIIYVLNTFTNKQATDSQLATSQNIAELVKKIHKVHTSVLGEKSQPEIVKLNCWTGEGISELITSARQQMRGVDKGKIFDELISYQNEKTPDEFVYQVKLEILRLIAYVACQKPGNISSNEESLHNACNALWEFIATLLGRSKQIPSFVQELINAQVDLVISKCTVHHYEKVKQKKSKAIYKSVPVFKTISEQVPDYSCPIKEKRTVWVETSNVFKGMKNLVKYGEYGKKKKVYEIVGYHTKTVTRQIIDRYKEEYSHTEYWEEETAEVKIVGTSYSYFGYSAVSLLLTLAHLITSELVNNSEIPNIQNQYESLNKIILNKVKNLPYFPLEPKEKEINNILKSKSDQLFDVSFNLFK</sequence>
<dbReference type="EMBL" id="JACXAE010000017">
    <property type="protein sequence ID" value="MBD2771331.1"/>
    <property type="molecule type" value="Genomic_DNA"/>
</dbReference>
<reference evidence="2" key="1">
    <citation type="submission" date="2020-09" db="EMBL/GenBank/DDBJ databases">
        <title>Iningainema tapete sp. nov. (Scytonemataceae, Cyanobacteria) from greenhouses in central Florida (USA) produces two types of nodularin with biosynthetic potential for microcystin-LR and anabaenopeptins.</title>
        <authorList>
            <person name="Berthold D.E."/>
            <person name="Lefler F.W."/>
            <person name="Huang I.-S."/>
            <person name="Abdulla H."/>
            <person name="Zimba P.V."/>
            <person name="Laughinghouse H.D. IV."/>
        </authorList>
    </citation>
    <scope>NUCLEOTIDE SEQUENCE</scope>
    <source>
        <strain evidence="2">BLCCT55</strain>
    </source>
</reference>
<comment type="caution">
    <text evidence="2">The sequence shown here is derived from an EMBL/GenBank/DDBJ whole genome shotgun (WGS) entry which is preliminary data.</text>
</comment>
<evidence type="ECO:0000313" key="3">
    <source>
        <dbReference type="Proteomes" id="UP000629098"/>
    </source>
</evidence>
<dbReference type="Gene3D" id="3.40.50.300">
    <property type="entry name" value="P-loop containing nucleotide triphosphate hydrolases"/>
    <property type="match status" value="1"/>
</dbReference>
<dbReference type="GO" id="GO:0005525">
    <property type="term" value="F:GTP binding"/>
    <property type="evidence" value="ECO:0007669"/>
    <property type="project" value="InterPro"/>
</dbReference>
<name>A0A8J7C5Y3_9CYAN</name>
<dbReference type="SUPFAM" id="SSF52540">
    <property type="entry name" value="P-loop containing nucleoside triphosphate hydrolases"/>
    <property type="match status" value="1"/>
</dbReference>
<gene>
    <name evidence="2" type="ORF">ICL16_04140</name>
</gene>
<organism evidence="2 3">
    <name type="scientific">Iningainema tapete BLCC-T55</name>
    <dbReference type="NCBI Taxonomy" id="2748662"/>
    <lineage>
        <taxon>Bacteria</taxon>
        <taxon>Bacillati</taxon>
        <taxon>Cyanobacteriota</taxon>
        <taxon>Cyanophyceae</taxon>
        <taxon>Nostocales</taxon>
        <taxon>Scytonemataceae</taxon>
        <taxon>Iningainema tapete</taxon>
    </lineage>
</organism>
<dbReference type="CDD" id="cd00882">
    <property type="entry name" value="Ras_like_GTPase"/>
    <property type="match status" value="1"/>
</dbReference>
<evidence type="ECO:0000259" key="1">
    <source>
        <dbReference type="Pfam" id="PF01926"/>
    </source>
</evidence>
<dbReference type="InterPro" id="IPR006073">
    <property type="entry name" value="GTP-bd"/>
</dbReference>
<dbReference type="AlphaFoldDB" id="A0A8J7C5Y3"/>
<dbReference type="Proteomes" id="UP000629098">
    <property type="component" value="Unassembled WGS sequence"/>
</dbReference>
<feature type="domain" description="G" evidence="1">
    <location>
        <begin position="33"/>
        <end position="150"/>
    </location>
</feature>
<proteinExistence type="predicted"/>
<dbReference type="RefSeq" id="WP_190825628.1">
    <property type="nucleotide sequence ID" value="NZ_CAWPPI010000017.1"/>
</dbReference>